<keyword evidence="4" id="KW-1185">Reference proteome</keyword>
<name>A0AAD5JN36_9FUNG</name>
<comment type="caution">
    <text evidence="3">The sequence shown here is derived from an EMBL/GenBank/DDBJ whole genome shotgun (WGS) entry which is preliminary data.</text>
</comment>
<reference evidence="3" key="2">
    <citation type="submission" date="2023-02" db="EMBL/GenBank/DDBJ databases">
        <authorList>
            <consortium name="DOE Joint Genome Institute"/>
            <person name="Mondo S.J."/>
            <person name="Chang Y."/>
            <person name="Wang Y."/>
            <person name="Ahrendt S."/>
            <person name="Andreopoulos W."/>
            <person name="Barry K."/>
            <person name="Beard J."/>
            <person name="Benny G.L."/>
            <person name="Blankenship S."/>
            <person name="Bonito G."/>
            <person name="Cuomo C."/>
            <person name="Desiro A."/>
            <person name="Gervers K.A."/>
            <person name="Hundley H."/>
            <person name="Kuo A."/>
            <person name="LaButti K."/>
            <person name="Lang B.F."/>
            <person name="Lipzen A."/>
            <person name="O'Donnell K."/>
            <person name="Pangilinan J."/>
            <person name="Reynolds N."/>
            <person name="Sandor L."/>
            <person name="Smith M.W."/>
            <person name="Tsang A."/>
            <person name="Grigoriev I.V."/>
            <person name="Stajich J.E."/>
            <person name="Spatafora J.W."/>
        </authorList>
    </citation>
    <scope>NUCLEOTIDE SEQUENCE</scope>
    <source>
        <strain evidence="3">RSA 2281</strain>
    </source>
</reference>
<feature type="region of interest" description="Disordered" evidence="1">
    <location>
        <begin position="1"/>
        <end position="24"/>
    </location>
</feature>
<dbReference type="EMBL" id="JAIXMP010000050">
    <property type="protein sequence ID" value="KAI9245662.1"/>
    <property type="molecule type" value="Genomic_DNA"/>
</dbReference>
<dbReference type="SMART" id="SM00355">
    <property type="entry name" value="ZnF_C2H2"/>
    <property type="match status" value="2"/>
</dbReference>
<proteinExistence type="predicted"/>
<dbReference type="AlphaFoldDB" id="A0AAD5JN36"/>
<reference evidence="3" key="1">
    <citation type="journal article" date="2022" name="IScience">
        <title>Evolution of zygomycete secretomes and the origins of terrestrial fungal ecologies.</title>
        <authorList>
            <person name="Chang Y."/>
            <person name="Wang Y."/>
            <person name="Mondo S."/>
            <person name="Ahrendt S."/>
            <person name="Andreopoulos W."/>
            <person name="Barry K."/>
            <person name="Beard J."/>
            <person name="Benny G.L."/>
            <person name="Blankenship S."/>
            <person name="Bonito G."/>
            <person name="Cuomo C."/>
            <person name="Desiro A."/>
            <person name="Gervers K.A."/>
            <person name="Hundley H."/>
            <person name="Kuo A."/>
            <person name="LaButti K."/>
            <person name="Lang B.F."/>
            <person name="Lipzen A."/>
            <person name="O'Donnell K."/>
            <person name="Pangilinan J."/>
            <person name="Reynolds N."/>
            <person name="Sandor L."/>
            <person name="Smith M.E."/>
            <person name="Tsang A."/>
            <person name="Grigoriev I.V."/>
            <person name="Stajich J.E."/>
            <person name="Spatafora J.W."/>
        </authorList>
    </citation>
    <scope>NUCLEOTIDE SEQUENCE</scope>
    <source>
        <strain evidence="3">RSA 2281</strain>
    </source>
</reference>
<feature type="domain" description="C2H2-type" evidence="2">
    <location>
        <begin position="302"/>
        <end position="327"/>
    </location>
</feature>
<evidence type="ECO:0000256" key="1">
    <source>
        <dbReference type="SAM" id="MobiDB-lite"/>
    </source>
</evidence>
<gene>
    <name evidence="3" type="ORF">BDA99DRAFT_543561</name>
</gene>
<feature type="domain" description="C2H2-type" evidence="2">
    <location>
        <begin position="206"/>
        <end position="230"/>
    </location>
</feature>
<organism evidence="3 4">
    <name type="scientific">Phascolomyces articulosus</name>
    <dbReference type="NCBI Taxonomy" id="60185"/>
    <lineage>
        <taxon>Eukaryota</taxon>
        <taxon>Fungi</taxon>
        <taxon>Fungi incertae sedis</taxon>
        <taxon>Mucoromycota</taxon>
        <taxon>Mucoromycotina</taxon>
        <taxon>Mucoromycetes</taxon>
        <taxon>Mucorales</taxon>
        <taxon>Lichtheimiaceae</taxon>
        <taxon>Phascolomyces</taxon>
    </lineage>
</organism>
<sequence length="369" mass="42360">MNKSQQETLIPQQSSGEVTGCHDNSMMYVHNDQGVQRHPLGSIAFTRNESSIMETHEHYQVVPFNQELAIMTASPAGNIKYHTLQANDNWYYNSDDTGNINTTTETSIHNFSVQAQSSMGHNPITTAPSEEEITYLQWIIDEYVNGRLSWNIVEIAIGLDDDALCLSSPLVSSLPPINNELSDLADDYNYDTINKPNTDSFLSIAWICFHGTCSNMHSRKEDLWRHIFSHHLGYPTKYTCLMHDEEHEAHQYKDRSTRGHDAAWKHICNCWSKYFTRQRGITLVPFPPPSYLYSISEQQEGFLCNFGKCGYTTDCKKQLKKHVFHEHDNKNKSTLAQPCPHCGQHIRRTRWKTIENHILSCVSTKLIFS</sequence>
<protein>
    <recommendedName>
        <fullName evidence="2">C2H2-type domain-containing protein</fullName>
    </recommendedName>
</protein>
<evidence type="ECO:0000259" key="2">
    <source>
        <dbReference type="SMART" id="SM00355"/>
    </source>
</evidence>
<feature type="compositionally biased region" description="Polar residues" evidence="1">
    <location>
        <begin position="1"/>
        <end position="17"/>
    </location>
</feature>
<dbReference type="InterPro" id="IPR013087">
    <property type="entry name" value="Znf_C2H2_type"/>
</dbReference>
<accession>A0AAD5JN36</accession>
<evidence type="ECO:0000313" key="3">
    <source>
        <dbReference type="EMBL" id="KAI9245662.1"/>
    </source>
</evidence>
<dbReference type="Proteomes" id="UP001209540">
    <property type="component" value="Unassembled WGS sequence"/>
</dbReference>
<evidence type="ECO:0000313" key="4">
    <source>
        <dbReference type="Proteomes" id="UP001209540"/>
    </source>
</evidence>